<feature type="domain" description="RRN6 beta-propeller" evidence="2">
    <location>
        <begin position="209"/>
        <end position="562"/>
    </location>
</feature>
<dbReference type="EMBL" id="LLZZ01000192">
    <property type="protein sequence ID" value="KTA95071.1"/>
    <property type="molecule type" value="Genomic_DNA"/>
</dbReference>
<evidence type="ECO:0000313" key="7">
    <source>
        <dbReference type="Proteomes" id="UP000054886"/>
    </source>
</evidence>
<dbReference type="VEuPathDB" id="FungiDB:GWK60_E02673"/>
<feature type="compositionally biased region" description="Polar residues" evidence="1">
    <location>
        <begin position="878"/>
        <end position="917"/>
    </location>
</feature>
<evidence type="ECO:0000259" key="4">
    <source>
        <dbReference type="Pfam" id="PF20640"/>
    </source>
</evidence>
<dbReference type="InterPro" id="IPR019350">
    <property type="entry name" value="RNA_pol_I-sp_TIF_RRN6-like"/>
</dbReference>
<dbReference type="GO" id="GO:0070860">
    <property type="term" value="C:RNA polymerase I core factor complex"/>
    <property type="evidence" value="ECO:0007669"/>
    <property type="project" value="InterPro"/>
</dbReference>
<dbReference type="InterPro" id="IPR048537">
    <property type="entry name" value="RRN6_HB"/>
</dbReference>
<dbReference type="PIRSF" id="PIRSF007939">
    <property type="entry name" value="RNA_pol_I_RRN6"/>
    <property type="match status" value="1"/>
</dbReference>
<dbReference type="VEuPathDB" id="FungiDB:B1J91_E02893g"/>
<name>A0A0W0CDH9_CANGB</name>
<evidence type="ECO:0000313" key="5">
    <source>
        <dbReference type="EMBL" id="KTA95071.1"/>
    </source>
</evidence>
<feature type="region of interest" description="Disordered" evidence="1">
    <location>
        <begin position="1"/>
        <end position="52"/>
    </location>
</feature>
<comment type="caution">
    <text evidence="5">The sequence shown here is derived from an EMBL/GenBank/DDBJ whole genome shotgun (WGS) entry which is preliminary data.</text>
</comment>
<keyword evidence="5" id="KW-0648">Protein biosynthesis</keyword>
<protein>
    <submittedName>
        <fullName evidence="5">RNA polymerase I-specific transcription initiation factor RRN6</fullName>
    </submittedName>
</protein>
<evidence type="ECO:0000259" key="2">
    <source>
        <dbReference type="Pfam" id="PF10214"/>
    </source>
</evidence>
<feature type="domain" description="RRN6 K-rich C-terminal" evidence="3">
    <location>
        <begin position="813"/>
        <end position="929"/>
    </location>
</feature>
<dbReference type="AlphaFoldDB" id="A0A0W0CDH9"/>
<dbReference type="PANTHER" id="PTHR28221:SF2">
    <property type="entry name" value="RNA POLYMERASE I-SPECIFIC TRANSCRIPTION INITIATION FACTOR RRN6"/>
    <property type="match status" value="1"/>
</dbReference>
<dbReference type="Pfam" id="PF20640">
    <property type="entry name" value="Rrn6_HB"/>
    <property type="match status" value="1"/>
</dbReference>
<sequence length="930" mass="106610">MEGRRVPGPRPIGAQLGIGIQSPGLYIPRNPRNYDPDDDDDADDTTYSENDVRRKKQKTWLNSVDDAIPKNILDFSVIASEEVDTSEGAKVLSEALVNEIDDEMDLLTDNTESDADSNLAGEELHNSSMKWQLGWDGIQTDVPKELELYPSVDIHHNYDLAYAATVNDNPRENSYIPSDIINEMAQKEKANRNNTVNDHSESKKFTPLDPNTDFLVAIGKVLTKADIKNDQEERALVAYRHPLSPSNLIITYMEKENITVQNKEKADSNVIIYRPSQKTYTSITINLNSVIKCIKFSKLAESLGSYSDMVGVLTENTLTVIKLIKFDAKENKIDYTLFNPLESRLISDFTIADFDFNPWDTDIIATIDTKGNWSIIEIPTVKKKMPNPESLSLKVKSNHFGSIFDIEEMSNWKRIRWSNNHTRLVVMNESRLIELDFKQNWQQEVIQAKTWSKIRDVVDLNDNFKLILTSREIIVTTINSSKNTRDSNHKINLKREVSWLHNISEDDASLRCRVQKYQFQRKTLFFVYLYSKRFNVVYIHGFSIGYNDTIQSFGVSKIIYIPGIYNIDSIDVETLEINDYYTDSIDLGDITSTLLIYDIVGNKLINYTLNNSANFDNIQLNNMAIERFRGPLVKYPIPNVQALFKELQKEYLYAIRQYRKITRQKQRDNLQDFGYELSQKLNKVIEDSHDVRSKTSIKLQSLMPKIPVQSDLTEIQSFLEQLSEHYSELGLIFTNVIKTLNQIIHEDIPTIDVFYNKLLQCWSIVESNDVKKVADKVTKEIVTLTVWNAIKCTKKSDIDELRSLNYGKLSEEQKSIVDQWDLTDDQLQDGLVDDGEASEQIRRPVQFSQYQESQSQIPVIKSSQTVRTRINSQRKSKTPSSQLAPSQASILPSSMSPAFSLDSQPPLLSQTFSQSSQPKKRKKKRMGGFG</sequence>
<feature type="compositionally biased region" description="Basic residues" evidence="1">
    <location>
        <begin position="918"/>
        <end position="930"/>
    </location>
</feature>
<dbReference type="Proteomes" id="UP000054886">
    <property type="component" value="Unassembled WGS sequence"/>
</dbReference>
<dbReference type="Pfam" id="PF20639">
    <property type="entry name" value="Rrn6_K-rich"/>
    <property type="match status" value="1"/>
</dbReference>
<dbReference type="VEuPathDB" id="FungiDB:CAGL0E02893g"/>
<dbReference type="GO" id="GO:0001163">
    <property type="term" value="F:RNA polymerase I transcription regulatory region sequence-specific DNA binding"/>
    <property type="evidence" value="ECO:0007669"/>
    <property type="project" value="TreeGrafter"/>
</dbReference>
<dbReference type="InterPro" id="IPR048535">
    <property type="entry name" value="RRN6_beta-prop"/>
</dbReference>
<dbReference type="GO" id="GO:0042790">
    <property type="term" value="P:nucleolar large rRNA transcription by RNA polymerase I"/>
    <property type="evidence" value="ECO:0007669"/>
    <property type="project" value="TreeGrafter"/>
</dbReference>
<feature type="compositionally biased region" description="Acidic residues" evidence="1">
    <location>
        <begin position="36"/>
        <end position="46"/>
    </location>
</feature>
<dbReference type="InterPro" id="IPR016531">
    <property type="entry name" value="Rrn6"/>
</dbReference>
<dbReference type="EMBL" id="LLZZ01000188">
    <property type="protein sequence ID" value="KTA95149.1"/>
    <property type="molecule type" value="Genomic_DNA"/>
</dbReference>
<dbReference type="PANTHER" id="PTHR28221">
    <property type="entry name" value="RNA POLYMERASE I-SPECIFIC TRANSCRIPTION INITIATION FACTOR RRN6"/>
    <property type="match status" value="1"/>
</dbReference>
<reference evidence="5 7" key="1">
    <citation type="submission" date="2015-10" db="EMBL/GenBank/DDBJ databases">
        <title>Draft genomes sequences of Candida glabrata isolates 1A, 1B, 2A, 2B, 3A and 3B.</title>
        <authorList>
            <person name="Haavelsrud O.E."/>
            <person name="Gaustad P."/>
        </authorList>
    </citation>
    <scope>NUCLEOTIDE SEQUENCE [LARGE SCALE GENOMIC DNA]</scope>
    <source>
        <strain evidence="5">910700640</strain>
    </source>
</reference>
<dbReference type="GO" id="GO:0006361">
    <property type="term" value="P:transcription initiation at RNA polymerase I promoter"/>
    <property type="evidence" value="ECO:0007669"/>
    <property type="project" value="InterPro"/>
</dbReference>
<dbReference type="InterPro" id="IPR048536">
    <property type="entry name" value="Rrn6_K-rich"/>
</dbReference>
<proteinExistence type="predicted"/>
<dbReference type="VEuPathDB" id="FungiDB:GVI51_E02673"/>
<dbReference type="Pfam" id="PF10214">
    <property type="entry name" value="Rrn6_beta-prop"/>
    <property type="match status" value="1"/>
</dbReference>
<evidence type="ECO:0000259" key="3">
    <source>
        <dbReference type="Pfam" id="PF20639"/>
    </source>
</evidence>
<accession>A0A0W0CDH9</accession>
<evidence type="ECO:0000313" key="6">
    <source>
        <dbReference type="EMBL" id="KTA95149.1"/>
    </source>
</evidence>
<evidence type="ECO:0000256" key="1">
    <source>
        <dbReference type="SAM" id="MobiDB-lite"/>
    </source>
</evidence>
<dbReference type="GO" id="GO:0001179">
    <property type="term" value="F:RNA polymerase I general transcription initiation factor binding"/>
    <property type="evidence" value="ECO:0007669"/>
    <property type="project" value="TreeGrafter"/>
</dbReference>
<keyword evidence="5" id="KW-0396">Initiation factor</keyword>
<feature type="region of interest" description="Disordered" evidence="1">
    <location>
        <begin position="871"/>
        <end position="930"/>
    </location>
</feature>
<gene>
    <name evidence="6" type="ORF">AO440_005584</name>
    <name evidence="5" type="ORF">AO440_005624</name>
</gene>
<dbReference type="GO" id="GO:0003743">
    <property type="term" value="F:translation initiation factor activity"/>
    <property type="evidence" value="ECO:0007669"/>
    <property type="project" value="UniProtKB-KW"/>
</dbReference>
<feature type="domain" description="RRN6 helical bundle" evidence="4">
    <location>
        <begin position="658"/>
        <end position="790"/>
    </location>
</feature>
<organism evidence="5 7">
    <name type="scientific">Candida glabrata</name>
    <name type="common">Yeast</name>
    <name type="synonym">Torulopsis glabrata</name>
    <dbReference type="NCBI Taxonomy" id="5478"/>
    <lineage>
        <taxon>Eukaryota</taxon>
        <taxon>Fungi</taxon>
        <taxon>Dikarya</taxon>
        <taxon>Ascomycota</taxon>
        <taxon>Saccharomycotina</taxon>
        <taxon>Saccharomycetes</taxon>
        <taxon>Saccharomycetales</taxon>
        <taxon>Saccharomycetaceae</taxon>
        <taxon>Nakaseomyces</taxon>
    </lineage>
</organism>